<accession>A0AAN6XWU2</accession>
<organism evidence="4 5">
    <name type="scientific">Rhypophila decipiens</name>
    <dbReference type="NCBI Taxonomy" id="261697"/>
    <lineage>
        <taxon>Eukaryota</taxon>
        <taxon>Fungi</taxon>
        <taxon>Dikarya</taxon>
        <taxon>Ascomycota</taxon>
        <taxon>Pezizomycotina</taxon>
        <taxon>Sordariomycetes</taxon>
        <taxon>Sordariomycetidae</taxon>
        <taxon>Sordariales</taxon>
        <taxon>Naviculisporaceae</taxon>
        <taxon>Rhypophila</taxon>
    </lineage>
</organism>
<dbReference type="PROSITE" id="PS50088">
    <property type="entry name" value="ANK_REPEAT"/>
    <property type="match status" value="2"/>
</dbReference>
<keyword evidence="5" id="KW-1185">Reference proteome</keyword>
<dbReference type="AlphaFoldDB" id="A0AAN6XWU2"/>
<dbReference type="InterPro" id="IPR036770">
    <property type="entry name" value="Ankyrin_rpt-contain_sf"/>
</dbReference>
<comment type="caution">
    <text evidence="4">The sequence shown here is derived from an EMBL/GenBank/DDBJ whole genome shotgun (WGS) entry which is preliminary data.</text>
</comment>
<evidence type="ECO:0000313" key="4">
    <source>
        <dbReference type="EMBL" id="KAK4207136.1"/>
    </source>
</evidence>
<dbReference type="EMBL" id="MU858318">
    <property type="protein sequence ID" value="KAK4207136.1"/>
    <property type="molecule type" value="Genomic_DNA"/>
</dbReference>
<evidence type="ECO:0000256" key="3">
    <source>
        <dbReference type="PROSITE-ProRule" id="PRU00023"/>
    </source>
</evidence>
<evidence type="ECO:0000256" key="2">
    <source>
        <dbReference type="ARBA" id="ARBA00023043"/>
    </source>
</evidence>
<evidence type="ECO:0000256" key="1">
    <source>
        <dbReference type="ARBA" id="ARBA00022737"/>
    </source>
</evidence>
<feature type="repeat" description="ANK" evidence="3">
    <location>
        <begin position="137"/>
        <end position="169"/>
    </location>
</feature>
<dbReference type="PANTHER" id="PTHR24198">
    <property type="entry name" value="ANKYRIN REPEAT AND PROTEIN KINASE DOMAIN-CONTAINING PROTEIN"/>
    <property type="match status" value="1"/>
</dbReference>
<dbReference type="InterPro" id="IPR002110">
    <property type="entry name" value="Ankyrin_rpt"/>
</dbReference>
<dbReference type="PROSITE" id="PS50297">
    <property type="entry name" value="ANK_REP_REGION"/>
    <property type="match status" value="2"/>
</dbReference>
<feature type="repeat" description="ANK" evidence="3">
    <location>
        <begin position="76"/>
        <end position="108"/>
    </location>
</feature>
<evidence type="ECO:0000313" key="5">
    <source>
        <dbReference type="Proteomes" id="UP001301769"/>
    </source>
</evidence>
<protein>
    <submittedName>
        <fullName evidence="4">Ankyrin repeat-containing domain protein</fullName>
    </submittedName>
</protein>
<dbReference type="Pfam" id="PF12796">
    <property type="entry name" value="Ank_2"/>
    <property type="match status" value="1"/>
</dbReference>
<keyword evidence="2 3" id="KW-0040">ANK repeat</keyword>
<gene>
    <name evidence="4" type="ORF">QBC37DRAFT_299379</name>
</gene>
<dbReference type="Gene3D" id="1.25.40.20">
    <property type="entry name" value="Ankyrin repeat-containing domain"/>
    <property type="match status" value="1"/>
</dbReference>
<dbReference type="Pfam" id="PF00023">
    <property type="entry name" value="Ank"/>
    <property type="match status" value="1"/>
</dbReference>
<dbReference type="SMART" id="SM00248">
    <property type="entry name" value="ANK"/>
    <property type="match status" value="5"/>
</dbReference>
<proteinExistence type="predicted"/>
<dbReference type="PANTHER" id="PTHR24198:SF165">
    <property type="entry name" value="ANKYRIN REPEAT-CONTAINING PROTEIN-RELATED"/>
    <property type="match status" value="1"/>
</dbReference>
<dbReference type="PRINTS" id="PR01415">
    <property type="entry name" value="ANKYRIN"/>
</dbReference>
<reference evidence="4" key="2">
    <citation type="submission" date="2023-05" db="EMBL/GenBank/DDBJ databases">
        <authorList>
            <consortium name="Lawrence Berkeley National Laboratory"/>
            <person name="Steindorff A."/>
            <person name="Hensen N."/>
            <person name="Bonometti L."/>
            <person name="Westerberg I."/>
            <person name="Brannstrom I.O."/>
            <person name="Guillou S."/>
            <person name="Cros-Aarteil S."/>
            <person name="Calhoun S."/>
            <person name="Haridas S."/>
            <person name="Kuo A."/>
            <person name="Mondo S."/>
            <person name="Pangilinan J."/>
            <person name="Riley R."/>
            <person name="Labutti K."/>
            <person name="Andreopoulos B."/>
            <person name="Lipzen A."/>
            <person name="Chen C."/>
            <person name="Yanf M."/>
            <person name="Daum C."/>
            <person name="Ng V."/>
            <person name="Clum A."/>
            <person name="Ohm R."/>
            <person name="Martin F."/>
            <person name="Silar P."/>
            <person name="Natvig D."/>
            <person name="Lalanne C."/>
            <person name="Gautier V."/>
            <person name="Ament-Velasquez S.L."/>
            <person name="Kruys A."/>
            <person name="Hutchinson M.I."/>
            <person name="Powell A.J."/>
            <person name="Barry K."/>
            <person name="Miller A.N."/>
            <person name="Grigoriev I.V."/>
            <person name="Debuchy R."/>
            <person name="Gladieux P."/>
            <person name="Thoren M.H."/>
            <person name="Johannesson H."/>
        </authorList>
    </citation>
    <scope>NUCLEOTIDE SEQUENCE</scope>
    <source>
        <strain evidence="4">PSN293</strain>
    </source>
</reference>
<keyword evidence="1" id="KW-0677">Repeat</keyword>
<dbReference type="Proteomes" id="UP001301769">
    <property type="component" value="Unassembled WGS sequence"/>
</dbReference>
<name>A0AAN6XWU2_9PEZI</name>
<reference evidence="4" key="1">
    <citation type="journal article" date="2023" name="Mol. Phylogenet. Evol.">
        <title>Genome-scale phylogeny and comparative genomics of the fungal order Sordariales.</title>
        <authorList>
            <person name="Hensen N."/>
            <person name="Bonometti L."/>
            <person name="Westerberg I."/>
            <person name="Brannstrom I.O."/>
            <person name="Guillou S."/>
            <person name="Cros-Aarteil S."/>
            <person name="Calhoun S."/>
            <person name="Haridas S."/>
            <person name="Kuo A."/>
            <person name="Mondo S."/>
            <person name="Pangilinan J."/>
            <person name="Riley R."/>
            <person name="LaButti K."/>
            <person name="Andreopoulos B."/>
            <person name="Lipzen A."/>
            <person name="Chen C."/>
            <person name="Yan M."/>
            <person name="Daum C."/>
            <person name="Ng V."/>
            <person name="Clum A."/>
            <person name="Steindorff A."/>
            <person name="Ohm R.A."/>
            <person name="Martin F."/>
            <person name="Silar P."/>
            <person name="Natvig D.O."/>
            <person name="Lalanne C."/>
            <person name="Gautier V."/>
            <person name="Ament-Velasquez S.L."/>
            <person name="Kruys A."/>
            <person name="Hutchinson M.I."/>
            <person name="Powell A.J."/>
            <person name="Barry K."/>
            <person name="Miller A.N."/>
            <person name="Grigoriev I.V."/>
            <person name="Debuchy R."/>
            <person name="Gladieux P."/>
            <person name="Hiltunen Thoren M."/>
            <person name="Johannesson H."/>
        </authorList>
    </citation>
    <scope>NUCLEOTIDE SEQUENCE</scope>
    <source>
        <strain evidence="4">PSN293</strain>
    </source>
</reference>
<dbReference type="SUPFAM" id="SSF48403">
    <property type="entry name" value="Ankyrin repeat"/>
    <property type="match status" value="1"/>
</dbReference>
<sequence length="206" mass="22365">MDSETRRLALHAAVSSGSSKAVDAMLSMGLDFDGEKEINRDAIIRVASTHGLYAILEKLLSAFKDTDLDVQDGQQYGETPLIISARSGHMRTSSTLVAHGASLRIHDGYGIYPFVAAVRSGSLFLIRHAKLDLKGPEGRTALMEAVLEKHYAAAKLLIDAGADVNMEDVYGDKAFDMASKTKSEDMMLLIFETQTQPAAGTSRYPR</sequence>